<dbReference type="EMBL" id="GBRH01231037">
    <property type="protein sequence ID" value="JAD66858.1"/>
    <property type="molecule type" value="Transcribed_RNA"/>
</dbReference>
<accession>A0A0A9BXA9</accession>
<protein>
    <submittedName>
        <fullName evidence="1">Uncharacterized protein</fullName>
    </submittedName>
</protein>
<name>A0A0A9BXA9_ARUDO</name>
<dbReference type="AlphaFoldDB" id="A0A0A9BXA9"/>
<sequence>MLCHTFAIIMDLISIKIVDSKQKYSASICPVVVTC</sequence>
<reference evidence="1" key="1">
    <citation type="submission" date="2014-09" db="EMBL/GenBank/DDBJ databases">
        <authorList>
            <person name="Magalhaes I.L.F."/>
            <person name="Oliveira U."/>
            <person name="Santos F.R."/>
            <person name="Vidigal T.H.D.A."/>
            <person name="Brescovit A.D."/>
            <person name="Santos A.J."/>
        </authorList>
    </citation>
    <scope>NUCLEOTIDE SEQUENCE</scope>
    <source>
        <tissue evidence="1">Shoot tissue taken approximately 20 cm above the soil surface</tissue>
    </source>
</reference>
<reference evidence="1" key="2">
    <citation type="journal article" date="2015" name="Data Brief">
        <title>Shoot transcriptome of the giant reed, Arundo donax.</title>
        <authorList>
            <person name="Barrero R.A."/>
            <person name="Guerrero F.D."/>
            <person name="Moolhuijzen P."/>
            <person name="Goolsby J.A."/>
            <person name="Tidwell J."/>
            <person name="Bellgard S.E."/>
            <person name="Bellgard M.I."/>
        </authorList>
    </citation>
    <scope>NUCLEOTIDE SEQUENCE</scope>
    <source>
        <tissue evidence="1">Shoot tissue taken approximately 20 cm above the soil surface</tissue>
    </source>
</reference>
<organism evidence="1">
    <name type="scientific">Arundo donax</name>
    <name type="common">Giant reed</name>
    <name type="synonym">Donax arundinaceus</name>
    <dbReference type="NCBI Taxonomy" id="35708"/>
    <lineage>
        <taxon>Eukaryota</taxon>
        <taxon>Viridiplantae</taxon>
        <taxon>Streptophyta</taxon>
        <taxon>Embryophyta</taxon>
        <taxon>Tracheophyta</taxon>
        <taxon>Spermatophyta</taxon>
        <taxon>Magnoliopsida</taxon>
        <taxon>Liliopsida</taxon>
        <taxon>Poales</taxon>
        <taxon>Poaceae</taxon>
        <taxon>PACMAD clade</taxon>
        <taxon>Arundinoideae</taxon>
        <taxon>Arundineae</taxon>
        <taxon>Arundo</taxon>
    </lineage>
</organism>
<evidence type="ECO:0000313" key="1">
    <source>
        <dbReference type="EMBL" id="JAD66858.1"/>
    </source>
</evidence>
<proteinExistence type="predicted"/>